<proteinExistence type="predicted"/>
<evidence type="ECO:0000256" key="5">
    <source>
        <dbReference type="SAM" id="Phobius"/>
    </source>
</evidence>
<evidence type="ECO:0000313" key="7">
    <source>
        <dbReference type="Proteomes" id="UP000095287"/>
    </source>
</evidence>
<organism evidence="7 8">
    <name type="scientific">Steinernema glaseri</name>
    <dbReference type="NCBI Taxonomy" id="37863"/>
    <lineage>
        <taxon>Eukaryota</taxon>
        <taxon>Metazoa</taxon>
        <taxon>Ecdysozoa</taxon>
        <taxon>Nematoda</taxon>
        <taxon>Chromadorea</taxon>
        <taxon>Rhabditida</taxon>
        <taxon>Tylenchina</taxon>
        <taxon>Panagrolaimomorpha</taxon>
        <taxon>Strongyloidoidea</taxon>
        <taxon>Steinernematidae</taxon>
        <taxon>Steinernema</taxon>
    </lineage>
</organism>
<feature type="transmembrane region" description="Helical" evidence="5">
    <location>
        <begin position="54"/>
        <end position="75"/>
    </location>
</feature>
<keyword evidence="3 5" id="KW-1133">Transmembrane helix</keyword>
<dbReference type="InterPro" id="IPR019424">
    <property type="entry name" value="7TM_GPCR_Srsx"/>
</dbReference>
<dbReference type="InterPro" id="IPR017452">
    <property type="entry name" value="GPCR_Rhodpsn_7TM"/>
</dbReference>
<dbReference type="GO" id="GO:0016020">
    <property type="term" value="C:membrane"/>
    <property type="evidence" value="ECO:0007669"/>
    <property type="project" value="UniProtKB-SubCell"/>
</dbReference>
<reference evidence="8" key="1">
    <citation type="submission" date="2016-11" db="UniProtKB">
        <authorList>
            <consortium name="WormBaseParasite"/>
        </authorList>
    </citation>
    <scope>IDENTIFICATION</scope>
</reference>
<accession>A0A1I7ZTY5</accession>
<feature type="transmembrane region" description="Helical" evidence="5">
    <location>
        <begin position="20"/>
        <end position="42"/>
    </location>
</feature>
<feature type="transmembrane region" description="Helical" evidence="5">
    <location>
        <begin position="95"/>
        <end position="117"/>
    </location>
</feature>
<sequence>MRAFLGDVPHHTMSNNPVEMTIFSMLGAAIAVINLPIIALIFTSPALKKCKELVLIGGVCTVDAFLALCNSVSALDRMLRFPKGATSLVPQSECFFKYYVVAFFYANLLVGLMTLLVSLERFFAVFFPLRYKAHYTRRKGVLIMMGGFCSFLYLS</sequence>
<keyword evidence="4 5" id="KW-0472">Membrane</keyword>
<dbReference type="PANTHER" id="PTHR23360">
    <property type="entry name" value="G-PROTEIN COUPLED RECEPTORS FAMILY 1 PROFILE DOMAIN-CONTAINING PROTEIN-RELATED"/>
    <property type="match status" value="1"/>
</dbReference>
<evidence type="ECO:0000259" key="6">
    <source>
        <dbReference type="PROSITE" id="PS50262"/>
    </source>
</evidence>
<evidence type="ECO:0000256" key="1">
    <source>
        <dbReference type="ARBA" id="ARBA00004370"/>
    </source>
</evidence>
<dbReference type="WBParaSite" id="L893_g29801.t1">
    <property type="protein sequence ID" value="L893_g29801.t1"/>
    <property type="gene ID" value="L893_g29801"/>
</dbReference>
<evidence type="ECO:0000256" key="2">
    <source>
        <dbReference type="ARBA" id="ARBA00022692"/>
    </source>
</evidence>
<dbReference type="Proteomes" id="UP000095287">
    <property type="component" value="Unplaced"/>
</dbReference>
<name>A0A1I7ZTY5_9BILA</name>
<evidence type="ECO:0000256" key="3">
    <source>
        <dbReference type="ARBA" id="ARBA00022989"/>
    </source>
</evidence>
<evidence type="ECO:0000256" key="4">
    <source>
        <dbReference type="ARBA" id="ARBA00023136"/>
    </source>
</evidence>
<feature type="domain" description="G-protein coupled receptors family 1 profile" evidence="6">
    <location>
        <begin position="33"/>
        <end position="155"/>
    </location>
</feature>
<keyword evidence="7" id="KW-1185">Reference proteome</keyword>
<dbReference type="AlphaFoldDB" id="A0A1I7ZTY5"/>
<comment type="subcellular location">
    <subcellularLocation>
        <location evidence="1">Membrane</location>
    </subcellularLocation>
</comment>
<dbReference type="SUPFAM" id="SSF81321">
    <property type="entry name" value="Family A G protein-coupled receptor-like"/>
    <property type="match status" value="1"/>
</dbReference>
<dbReference type="Gene3D" id="1.20.1070.10">
    <property type="entry name" value="Rhodopsin 7-helix transmembrane proteins"/>
    <property type="match status" value="1"/>
</dbReference>
<dbReference type="InterPro" id="IPR047130">
    <property type="entry name" value="7TM_GPCR_Srsx_nematod"/>
</dbReference>
<protein>
    <submittedName>
        <fullName evidence="8">G_PROTEIN_RECEP_F1_2 domain-containing protein</fullName>
    </submittedName>
</protein>
<evidence type="ECO:0000313" key="8">
    <source>
        <dbReference type="WBParaSite" id="L893_g29801.t1"/>
    </source>
</evidence>
<dbReference type="Pfam" id="PF10320">
    <property type="entry name" value="7TM_GPCR_Srsx"/>
    <property type="match status" value="1"/>
</dbReference>
<keyword evidence="2 5" id="KW-0812">Transmembrane</keyword>
<dbReference type="PROSITE" id="PS50262">
    <property type="entry name" value="G_PROTEIN_RECEP_F1_2"/>
    <property type="match status" value="1"/>
</dbReference>